<dbReference type="KEGG" id="rhg:EXZ61_09975"/>
<dbReference type="EMBL" id="CP036282">
    <property type="protein sequence ID" value="QDL54463.1"/>
    <property type="molecule type" value="Genomic_DNA"/>
</dbReference>
<evidence type="ECO:0000256" key="1">
    <source>
        <dbReference type="SAM" id="SignalP"/>
    </source>
</evidence>
<feature type="signal peptide" evidence="1">
    <location>
        <begin position="1"/>
        <end position="19"/>
    </location>
</feature>
<evidence type="ECO:0000313" key="2">
    <source>
        <dbReference type="EMBL" id="QDL54463.1"/>
    </source>
</evidence>
<dbReference type="SUPFAM" id="SSF53850">
    <property type="entry name" value="Periplasmic binding protein-like II"/>
    <property type="match status" value="1"/>
</dbReference>
<name>A0A515EP72_9BURK</name>
<protein>
    <submittedName>
        <fullName evidence="2">Transporter substrate-binding domain-containing protein</fullName>
    </submittedName>
</protein>
<evidence type="ECO:0000313" key="3">
    <source>
        <dbReference type="Proteomes" id="UP000317365"/>
    </source>
</evidence>
<accession>A0A515EP72</accession>
<gene>
    <name evidence="2" type="ORF">EXZ61_09975</name>
</gene>
<feature type="chain" id="PRO_5021977771" evidence="1">
    <location>
        <begin position="20"/>
        <end position="242"/>
    </location>
</feature>
<keyword evidence="3" id="KW-1185">Reference proteome</keyword>
<reference evidence="3" key="1">
    <citation type="submission" date="2019-02" db="EMBL/GenBank/DDBJ databases">
        <title>Complete genome sequence of Rhodoferax sp. Gr-4.</title>
        <authorList>
            <person name="Jin L."/>
        </authorList>
    </citation>
    <scope>NUCLEOTIDE SEQUENCE [LARGE SCALE GENOMIC DNA]</scope>
    <source>
        <strain evidence="3">Gr-4</strain>
    </source>
</reference>
<reference evidence="3" key="2">
    <citation type="journal article" date="2020" name="Int. J. Syst. Evol. Microbiol.">
        <title>Genomic insights into a novel species Rhodoferax aquaticus sp. nov., isolated from freshwater.</title>
        <authorList>
            <person name="Li T."/>
            <person name="Zhuo Y."/>
            <person name="Jin C.Z."/>
            <person name="Wu X."/>
            <person name="Ko S.R."/>
            <person name="Jin F.J."/>
            <person name="Ahn C.Y."/>
            <person name="Oh H.M."/>
            <person name="Lee H.G."/>
            <person name="Jin L."/>
        </authorList>
    </citation>
    <scope>NUCLEOTIDE SEQUENCE [LARGE SCALE GENOMIC DNA]</scope>
    <source>
        <strain evidence="3">Gr-4</strain>
    </source>
</reference>
<dbReference type="Proteomes" id="UP000317365">
    <property type="component" value="Chromosome"/>
</dbReference>
<dbReference type="AlphaFoldDB" id="A0A515EP72"/>
<keyword evidence="1" id="KW-0732">Signal</keyword>
<dbReference type="RefSeq" id="WP_142811413.1">
    <property type="nucleotide sequence ID" value="NZ_CP036282.1"/>
</dbReference>
<proteinExistence type="predicted"/>
<organism evidence="2 3">
    <name type="scientific">Rhodoferax aquaticus</name>
    <dbReference type="NCBI Taxonomy" id="2527691"/>
    <lineage>
        <taxon>Bacteria</taxon>
        <taxon>Pseudomonadati</taxon>
        <taxon>Pseudomonadota</taxon>
        <taxon>Betaproteobacteria</taxon>
        <taxon>Burkholderiales</taxon>
        <taxon>Comamonadaceae</taxon>
        <taxon>Rhodoferax</taxon>
    </lineage>
</organism>
<dbReference type="Gene3D" id="3.40.190.10">
    <property type="entry name" value="Periplasmic binding protein-like II"/>
    <property type="match status" value="2"/>
</dbReference>
<sequence length="242" mass="27559">MKRCWVGLVLWAGAMALQAAETVRVVSPEYLGYIDKAGRGYYADLLFKVYPPPRFKVVIEIVPFQRAQSMVSVGQAEIVPSTNKQPGLRMLLSEQVIDMDVVDAAVLPTKFPAWNGEQSLAKQRVGALIGYRFDEYTQVHMVYDEKSSLGGMLHMLHADRLDVVLDYRVDMQTLISADPGLQGIEIKHAVFRRPLRFGFSPSPRGKELRAWFDAEVQKLKANGELRRMMQRYPRVWPQAYPE</sequence>